<organism evidence="2 3">
    <name type="scientific">Sporothrix schenckii 1099-18</name>
    <dbReference type="NCBI Taxonomy" id="1397361"/>
    <lineage>
        <taxon>Eukaryota</taxon>
        <taxon>Fungi</taxon>
        <taxon>Dikarya</taxon>
        <taxon>Ascomycota</taxon>
        <taxon>Pezizomycotina</taxon>
        <taxon>Sordariomycetes</taxon>
        <taxon>Sordariomycetidae</taxon>
        <taxon>Ophiostomatales</taxon>
        <taxon>Ophiostomataceae</taxon>
        <taxon>Sporothrix</taxon>
    </lineage>
</organism>
<name>A0A0F2MLC0_SPOSC</name>
<dbReference type="RefSeq" id="XP_016592311.1">
    <property type="nucleotide sequence ID" value="XM_016733459.1"/>
</dbReference>
<feature type="compositionally biased region" description="Polar residues" evidence="1">
    <location>
        <begin position="1"/>
        <end position="10"/>
    </location>
</feature>
<dbReference type="VEuPathDB" id="FungiDB:SPSK_06762"/>
<comment type="caution">
    <text evidence="2">The sequence shown here is derived from an EMBL/GenBank/DDBJ whole genome shotgun (WGS) entry which is preliminary data.</text>
</comment>
<evidence type="ECO:0000313" key="2">
    <source>
        <dbReference type="EMBL" id="KJR89635.1"/>
    </source>
</evidence>
<reference evidence="2 3" key="2">
    <citation type="journal article" date="2015" name="Eukaryot. Cell">
        <title>Asexual propagation of a virulent clone complex in a human and feline outbreak of sporotrichosis.</title>
        <authorList>
            <person name="Teixeira Mde M."/>
            <person name="Rodrigues A.M."/>
            <person name="Tsui C.K."/>
            <person name="de Almeida L.G."/>
            <person name="Van Diepeningen A.D."/>
            <person name="van den Ende B.G."/>
            <person name="Fernandes G.F."/>
            <person name="Kano R."/>
            <person name="Hamelin R.C."/>
            <person name="Lopes-Bezerra L.M."/>
            <person name="Vasconcelos A.T."/>
            <person name="de Hoog S."/>
            <person name="de Camargo Z.P."/>
            <person name="Felipe M.S."/>
        </authorList>
    </citation>
    <scope>NUCLEOTIDE SEQUENCE [LARGE SCALE GENOMIC DNA]</scope>
    <source>
        <strain evidence="2 3">1099-18</strain>
    </source>
</reference>
<gene>
    <name evidence="2" type="ORF">SPSK_06762</name>
</gene>
<dbReference type="KEGG" id="ssck:SPSK_06762"/>
<dbReference type="AlphaFoldDB" id="A0A0F2MLC0"/>
<evidence type="ECO:0000313" key="3">
    <source>
        <dbReference type="Proteomes" id="UP000033710"/>
    </source>
</evidence>
<evidence type="ECO:0000256" key="1">
    <source>
        <dbReference type="SAM" id="MobiDB-lite"/>
    </source>
</evidence>
<proteinExistence type="predicted"/>
<dbReference type="EMBL" id="AXCR01000001">
    <property type="protein sequence ID" value="KJR89635.1"/>
    <property type="molecule type" value="Genomic_DNA"/>
</dbReference>
<accession>A0A0F2MLC0</accession>
<dbReference type="Proteomes" id="UP000033710">
    <property type="component" value="Unassembled WGS sequence"/>
</dbReference>
<protein>
    <submittedName>
        <fullName evidence="2">Uncharacterized protein</fullName>
    </submittedName>
</protein>
<reference evidence="2 3" key="1">
    <citation type="journal article" date="2014" name="BMC Genomics">
        <title>Comparative genomics of the major fungal agents of human and animal Sporotrichosis: Sporothrix schenckii and Sporothrix brasiliensis.</title>
        <authorList>
            <person name="Teixeira M.M."/>
            <person name="de Almeida L.G."/>
            <person name="Kubitschek-Barreira P."/>
            <person name="Alves F.L."/>
            <person name="Kioshima E.S."/>
            <person name="Abadio A.K."/>
            <person name="Fernandes L."/>
            <person name="Derengowski L.S."/>
            <person name="Ferreira K.S."/>
            <person name="Souza R.C."/>
            <person name="Ruiz J.C."/>
            <person name="de Andrade N.C."/>
            <person name="Paes H.C."/>
            <person name="Nicola A.M."/>
            <person name="Albuquerque P."/>
            <person name="Gerber A.L."/>
            <person name="Martins V.P."/>
            <person name="Peconick L.D."/>
            <person name="Neto A.V."/>
            <person name="Chaucanez C.B."/>
            <person name="Silva P.A."/>
            <person name="Cunha O.L."/>
            <person name="de Oliveira F.F."/>
            <person name="dos Santos T.C."/>
            <person name="Barros A.L."/>
            <person name="Soares M.A."/>
            <person name="de Oliveira L.M."/>
            <person name="Marini M.M."/>
            <person name="Villalobos-Duno H."/>
            <person name="Cunha M.M."/>
            <person name="de Hoog S."/>
            <person name="da Silveira J.F."/>
            <person name="Henrissat B."/>
            <person name="Nino-Vega G.A."/>
            <person name="Cisalpino P.S."/>
            <person name="Mora-Montes H.M."/>
            <person name="Almeida S.R."/>
            <person name="Stajich J.E."/>
            <person name="Lopes-Bezerra L.M."/>
            <person name="Vasconcelos A.T."/>
            <person name="Felipe M.S."/>
        </authorList>
    </citation>
    <scope>NUCLEOTIDE SEQUENCE [LARGE SCALE GENOMIC DNA]</scope>
    <source>
        <strain evidence="2 3">1099-18</strain>
    </source>
</reference>
<feature type="compositionally biased region" description="Basic and acidic residues" evidence="1">
    <location>
        <begin position="32"/>
        <end position="41"/>
    </location>
</feature>
<dbReference type="GeneID" id="27668736"/>
<sequence length="111" mass="11964">MADPGASQQTRRMHRDDDANRSFGSTNLDGAATKDRSKRTENWAAKDDVWGCPSATLTLSLPSQLPSSSSVSDTAAIPCVVATRSPPTTAAMPFTSFVDLLFCPYRISRIL</sequence>
<feature type="region of interest" description="Disordered" evidence="1">
    <location>
        <begin position="1"/>
        <end position="41"/>
    </location>
</feature>